<proteinExistence type="predicted"/>
<feature type="transmembrane region" description="Helical" evidence="1">
    <location>
        <begin position="12"/>
        <end position="31"/>
    </location>
</feature>
<comment type="caution">
    <text evidence="2">The sequence shown here is derived from an EMBL/GenBank/DDBJ whole genome shotgun (WGS) entry which is preliminary data.</text>
</comment>
<reference evidence="2 3" key="1">
    <citation type="submission" date="2013-07" db="EMBL/GenBank/DDBJ databases">
        <authorList>
            <person name="Weinstock G."/>
            <person name="Sodergren E."/>
            <person name="Wylie T."/>
            <person name="Fulton L."/>
            <person name="Fulton R."/>
            <person name="Fronick C."/>
            <person name="O'Laughlin M."/>
            <person name="Godfrey J."/>
            <person name="Miner T."/>
            <person name="Herter B."/>
            <person name="Appelbaum E."/>
            <person name="Cordes M."/>
            <person name="Lek S."/>
            <person name="Wollam A."/>
            <person name="Pepin K.H."/>
            <person name="Palsikar V.B."/>
            <person name="Mitreva M."/>
            <person name="Wilson R.K."/>
        </authorList>
    </citation>
    <scope>NUCLEOTIDE SEQUENCE [LARGE SCALE GENOMIC DNA]</scope>
    <source>
        <strain evidence="2 3">ATCC 27760</strain>
    </source>
</reference>
<evidence type="ECO:0000313" key="2">
    <source>
        <dbReference type="EMBL" id="ERJ97418.1"/>
    </source>
</evidence>
<dbReference type="EMBL" id="AWVF01000026">
    <property type="protein sequence ID" value="ERJ97418.1"/>
    <property type="molecule type" value="Genomic_DNA"/>
</dbReference>
<evidence type="ECO:0000313" key="3">
    <source>
        <dbReference type="Proteomes" id="UP000016662"/>
    </source>
</evidence>
<organism evidence="2 3">
    <name type="scientific">Ruminococcus callidus ATCC 27760</name>
    <dbReference type="NCBI Taxonomy" id="411473"/>
    <lineage>
        <taxon>Bacteria</taxon>
        <taxon>Bacillati</taxon>
        <taxon>Bacillota</taxon>
        <taxon>Clostridia</taxon>
        <taxon>Eubacteriales</taxon>
        <taxon>Oscillospiraceae</taxon>
        <taxon>Ruminococcus</taxon>
    </lineage>
</organism>
<protein>
    <submittedName>
        <fullName evidence="2">Uncharacterized protein</fullName>
    </submittedName>
</protein>
<feature type="transmembrane region" description="Helical" evidence="1">
    <location>
        <begin position="43"/>
        <end position="61"/>
    </location>
</feature>
<keyword evidence="3" id="KW-1185">Reference proteome</keyword>
<dbReference type="HOGENOM" id="CLU_2331959_0_0_9"/>
<keyword evidence="1" id="KW-1133">Transmembrane helix</keyword>
<accession>U2MDN7</accession>
<name>U2MDN7_9FIRM</name>
<sequence>MVIFVLKKTKMAFVPVVNLILMIVLIFKITFSEIDYKKKIIMVIKSFMCPAIGIVFIGSLFENVTTENIKMICSGLIYMYLLPLICDLILIYRFNKML</sequence>
<feature type="transmembrane region" description="Helical" evidence="1">
    <location>
        <begin position="76"/>
        <end position="94"/>
    </location>
</feature>
<evidence type="ECO:0000256" key="1">
    <source>
        <dbReference type="SAM" id="Phobius"/>
    </source>
</evidence>
<gene>
    <name evidence="2" type="ORF">RUMCAL_00201</name>
</gene>
<keyword evidence="1" id="KW-0812">Transmembrane</keyword>
<dbReference type="Proteomes" id="UP000016662">
    <property type="component" value="Unassembled WGS sequence"/>
</dbReference>
<dbReference type="STRING" id="411473.RUMCAL_00201"/>
<keyword evidence="1" id="KW-0472">Membrane</keyword>
<dbReference type="AlphaFoldDB" id="U2MDN7"/>